<evidence type="ECO:0000313" key="1">
    <source>
        <dbReference type="EMBL" id="OMP08125.1"/>
    </source>
</evidence>
<keyword evidence="2" id="KW-1185">Reference proteome</keyword>
<reference evidence="2" key="1">
    <citation type="submission" date="2013-09" db="EMBL/GenBank/DDBJ databases">
        <title>Corchorus olitorius genome sequencing.</title>
        <authorList>
            <person name="Alam M."/>
            <person name="Haque M.S."/>
            <person name="Islam M.S."/>
            <person name="Emdad E.M."/>
            <person name="Islam M.M."/>
            <person name="Ahmed B."/>
            <person name="Halim A."/>
            <person name="Hossen Q.M.M."/>
            <person name="Hossain M.Z."/>
            <person name="Ahmed R."/>
            <person name="Khan M.M."/>
            <person name="Islam R."/>
            <person name="Rashid M.M."/>
            <person name="Khan S.A."/>
            <person name="Rahman M.S."/>
            <person name="Alam M."/>
            <person name="Yahiya A.S."/>
            <person name="Khan M.S."/>
            <person name="Azam M.S."/>
            <person name="Haque T."/>
            <person name="Lashkar M.Z.H."/>
            <person name="Akhand A.I."/>
            <person name="Morshed G."/>
            <person name="Roy S."/>
            <person name="Uddin K.S."/>
            <person name="Rabeya T."/>
            <person name="Hossain A.S."/>
            <person name="Chowdhury A."/>
            <person name="Snigdha A.R."/>
            <person name="Mortoza M.S."/>
            <person name="Matin S.A."/>
            <person name="Hoque S.M.E."/>
            <person name="Islam M.K."/>
            <person name="Roy D.K."/>
            <person name="Haider R."/>
            <person name="Moosa M.M."/>
            <person name="Elias S.M."/>
            <person name="Hasan A.M."/>
            <person name="Jahan S."/>
            <person name="Shafiuddin M."/>
            <person name="Mahmood N."/>
            <person name="Shommy N.S."/>
        </authorList>
    </citation>
    <scope>NUCLEOTIDE SEQUENCE [LARGE SCALE GENOMIC DNA]</scope>
    <source>
        <strain evidence="2">cv. O-4</strain>
    </source>
</reference>
<name>A0A1R3KM11_9ROSI</name>
<organism evidence="1 2">
    <name type="scientific">Corchorus olitorius</name>
    <dbReference type="NCBI Taxonomy" id="93759"/>
    <lineage>
        <taxon>Eukaryota</taxon>
        <taxon>Viridiplantae</taxon>
        <taxon>Streptophyta</taxon>
        <taxon>Embryophyta</taxon>
        <taxon>Tracheophyta</taxon>
        <taxon>Spermatophyta</taxon>
        <taxon>Magnoliopsida</taxon>
        <taxon>eudicotyledons</taxon>
        <taxon>Gunneridae</taxon>
        <taxon>Pentapetalae</taxon>
        <taxon>rosids</taxon>
        <taxon>malvids</taxon>
        <taxon>Malvales</taxon>
        <taxon>Malvaceae</taxon>
        <taxon>Grewioideae</taxon>
        <taxon>Apeibeae</taxon>
        <taxon>Corchorus</taxon>
    </lineage>
</organism>
<accession>A0A1R3KM11</accession>
<dbReference type="AlphaFoldDB" id="A0A1R3KM11"/>
<sequence>MTGFDRNEKAIKLAITHKSALHIAHLQECYMKRQQFREGL</sequence>
<gene>
    <name evidence="1" type="ORF">COLO4_06756</name>
</gene>
<comment type="caution">
    <text evidence="1">The sequence shown here is derived from an EMBL/GenBank/DDBJ whole genome shotgun (WGS) entry which is preliminary data.</text>
</comment>
<protein>
    <submittedName>
        <fullName evidence="1">Uncharacterized protein</fullName>
    </submittedName>
</protein>
<evidence type="ECO:0000313" key="2">
    <source>
        <dbReference type="Proteomes" id="UP000187203"/>
    </source>
</evidence>
<proteinExistence type="predicted"/>
<dbReference type="Proteomes" id="UP000187203">
    <property type="component" value="Unassembled WGS sequence"/>
</dbReference>
<dbReference type="EMBL" id="AWUE01012882">
    <property type="protein sequence ID" value="OMP08125.1"/>
    <property type="molecule type" value="Genomic_DNA"/>
</dbReference>